<gene>
    <name evidence="2" type="ORF">COLO4_00187</name>
</gene>
<evidence type="ECO:0000256" key="1">
    <source>
        <dbReference type="SAM" id="MobiDB-lite"/>
    </source>
</evidence>
<evidence type="ECO:0000313" key="2">
    <source>
        <dbReference type="EMBL" id="OMP14199.1"/>
    </source>
</evidence>
<reference evidence="3" key="1">
    <citation type="submission" date="2013-09" db="EMBL/GenBank/DDBJ databases">
        <title>Corchorus olitorius genome sequencing.</title>
        <authorList>
            <person name="Alam M."/>
            <person name="Haque M.S."/>
            <person name="Islam M.S."/>
            <person name="Emdad E.M."/>
            <person name="Islam M.M."/>
            <person name="Ahmed B."/>
            <person name="Halim A."/>
            <person name="Hossen Q.M.M."/>
            <person name="Hossain M.Z."/>
            <person name="Ahmed R."/>
            <person name="Khan M.M."/>
            <person name="Islam R."/>
            <person name="Rashid M.M."/>
            <person name="Khan S.A."/>
            <person name="Rahman M.S."/>
            <person name="Alam M."/>
            <person name="Yahiya A.S."/>
            <person name="Khan M.S."/>
            <person name="Azam M.S."/>
            <person name="Haque T."/>
            <person name="Lashkar M.Z.H."/>
            <person name="Akhand A.I."/>
            <person name="Morshed G."/>
            <person name="Roy S."/>
            <person name="Uddin K.S."/>
            <person name="Rabeya T."/>
            <person name="Hossain A.S."/>
            <person name="Chowdhury A."/>
            <person name="Snigdha A.R."/>
            <person name="Mortoza M.S."/>
            <person name="Matin S.A."/>
            <person name="Hoque S.M.E."/>
            <person name="Islam M.K."/>
            <person name="Roy D.K."/>
            <person name="Haider R."/>
            <person name="Moosa M.M."/>
            <person name="Elias S.M."/>
            <person name="Hasan A.M."/>
            <person name="Jahan S."/>
            <person name="Shafiuddin M."/>
            <person name="Mahmood N."/>
            <person name="Shommy N.S."/>
        </authorList>
    </citation>
    <scope>NUCLEOTIDE SEQUENCE [LARGE SCALE GENOMIC DNA]</scope>
    <source>
        <strain evidence="3">cv. O-4</strain>
    </source>
</reference>
<dbReference type="Proteomes" id="UP000187203">
    <property type="component" value="Unassembled WGS sequence"/>
</dbReference>
<accession>A0A1R3L4G3</accession>
<feature type="compositionally biased region" description="Low complexity" evidence="1">
    <location>
        <begin position="34"/>
        <end position="46"/>
    </location>
</feature>
<name>A0A1R3L4G3_9ROSI</name>
<feature type="region of interest" description="Disordered" evidence="1">
    <location>
        <begin position="1"/>
        <end position="60"/>
    </location>
</feature>
<organism evidence="2 3">
    <name type="scientific">Corchorus olitorius</name>
    <dbReference type="NCBI Taxonomy" id="93759"/>
    <lineage>
        <taxon>Eukaryota</taxon>
        <taxon>Viridiplantae</taxon>
        <taxon>Streptophyta</taxon>
        <taxon>Embryophyta</taxon>
        <taxon>Tracheophyta</taxon>
        <taxon>Spermatophyta</taxon>
        <taxon>Magnoliopsida</taxon>
        <taxon>eudicotyledons</taxon>
        <taxon>Gunneridae</taxon>
        <taxon>Pentapetalae</taxon>
        <taxon>rosids</taxon>
        <taxon>malvids</taxon>
        <taxon>Malvales</taxon>
        <taxon>Malvaceae</taxon>
        <taxon>Grewioideae</taxon>
        <taxon>Apeibeae</taxon>
        <taxon>Corchorus</taxon>
    </lineage>
</organism>
<sequence>MGLDLRRGSGIFERSSPDPKTRGQSEPRRNFSQPLAAKNAPAAAAPWRRHSMTSGGEGGD</sequence>
<dbReference type="AlphaFoldDB" id="A0A1R3L4G3"/>
<protein>
    <submittedName>
        <fullName evidence="2">Uncharacterized protein</fullName>
    </submittedName>
</protein>
<keyword evidence="3" id="KW-1185">Reference proteome</keyword>
<comment type="caution">
    <text evidence="2">The sequence shown here is derived from an EMBL/GenBank/DDBJ whole genome shotgun (WGS) entry which is preliminary data.</text>
</comment>
<evidence type="ECO:0000313" key="3">
    <source>
        <dbReference type="Proteomes" id="UP000187203"/>
    </source>
</evidence>
<feature type="compositionally biased region" description="Basic and acidic residues" evidence="1">
    <location>
        <begin position="15"/>
        <end position="29"/>
    </location>
</feature>
<proteinExistence type="predicted"/>
<dbReference type="EMBL" id="AWUE01001328">
    <property type="protein sequence ID" value="OMP14199.1"/>
    <property type="molecule type" value="Genomic_DNA"/>
</dbReference>